<evidence type="ECO:0000256" key="5">
    <source>
        <dbReference type="SAM" id="Phobius"/>
    </source>
</evidence>
<dbReference type="SUPFAM" id="SSF58104">
    <property type="entry name" value="Methyl-accepting chemotaxis protein (MCP) signaling domain"/>
    <property type="match status" value="1"/>
</dbReference>
<dbReference type="InterPro" id="IPR003660">
    <property type="entry name" value="HAMP_dom"/>
</dbReference>
<feature type="compositionally biased region" description="Low complexity" evidence="4">
    <location>
        <begin position="584"/>
        <end position="602"/>
    </location>
</feature>
<dbReference type="CDD" id="cd11386">
    <property type="entry name" value="MCP_signal"/>
    <property type="match status" value="1"/>
</dbReference>
<evidence type="ECO:0000256" key="2">
    <source>
        <dbReference type="ARBA" id="ARBA00029447"/>
    </source>
</evidence>
<organism evidence="8 9">
    <name type="scientific">Halanaerobacter jeridensis</name>
    <dbReference type="NCBI Taxonomy" id="706427"/>
    <lineage>
        <taxon>Bacteria</taxon>
        <taxon>Bacillati</taxon>
        <taxon>Bacillota</taxon>
        <taxon>Clostridia</taxon>
        <taxon>Halanaerobiales</taxon>
        <taxon>Halobacteroidaceae</taxon>
        <taxon>Halanaerobacter</taxon>
    </lineage>
</organism>
<dbReference type="GO" id="GO:0007165">
    <property type="term" value="P:signal transduction"/>
    <property type="evidence" value="ECO:0007669"/>
    <property type="project" value="UniProtKB-KW"/>
</dbReference>
<proteinExistence type="inferred from homology"/>
<evidence type="ECO:0000259" key="7">
    <source>
        <dbReference type="PROSITE" id="PS50885"/>
    </source>
</evidence>
<gene>
    <name evidence="8" type="ORF">JOC47_001334</name>
</gene>
<feature type="region of interest" description="Disordered" evidence="4">
    <location>
        <begin position="584"/>
        <end position="614"/>
    </location>
</feature>
<keyword evidence="5" id="KW-0472">Membrane</keyword>
<comment type="similarity">
    <text evidence="2">Belongs to the methyl-accepting chemotaxis (MCP) protein family.</text>
</comment>
<dbReference type="Proteomes" id="UP000774000">
    <property type="component" value="Unassembled WGS sequence"/>
</dbReference>
<keyword evidence="5" id="KW-1133">Transmembrane helix</keyword>
<feature type="domain" description="HAMP" evidence="7">
    <location>
        <begin position="341"/>
        <end position="379"/>
    </location>
</feature>
<name>A0A939BRX4_9FIRM</name>
<dbReference type="GO" id="GO:0016020">
    <property type="term" value="C:membrane"/>
    <property type="evidence" value="ECO:0007669"/>
    <property type="project" value="InterPro"/>
</dbReference>
<feature type="compositionally biased region" description="Polar residues" evidence="4">
    <location>
        <begin position="603"/>
        <end position="614"/>
    </location>
</feature>
<comment type="caution">
    <text evidence="8">The sequence shown here is derived from an EMBL/GenBank/DDBJ whole genome shotgun (WGS) entry which is preliminary data.</text>
</comment>
<reference evidence="8" key="1">
    <citation type="submission" date="2021-01" db="EMBL/GenBank/DDBJ databases">
        <title>Genomic Encyclopedia of Type Strains, Phase IV (KMG-IV): sequencing the most valuable type-strain genomes for metagenomic binning, comparative biology and taxonomic classification.</title>
        <authorList>
            <person name="Goeker M."/>
        </authorList>
    </citation>
    <scope>NUCLEOTIDE SEQUENCE</scope>
    <source>
        <strain evidence="8">DSM 23230</strain>
    </source>
</reference>
<feature type="transmembrane region" description="Helical" evidence="5">
    <location>
        <begin position="304"/>
        <end position="326"/>
    </location>
</feature>
<dbReference type="RefSeq" id="WP_204701265.1">
    <property type="nucleotide sequence ID" value="NZ_JAFBDQ010000005.1"/>
</dbReference>
<feature type="compositionally biased region" description="Polar residues" evidence="4">
    <location>
        <begin position="535"/>
        <end position="548"/>
    </location>
</feature>
<dbReference type="SMART" id="SM00283">
    <property type="entry name" value="MA"/>
    <property type="match status" value="1"/>
</dbReference>
<dbReference type="Pfam" id="PF00015">
    <property type="entry name" value="MCPsignal"/>
    <property type="match status" value="1"/>
</dbReference>
<dbReference type="CDD" id="cd06225">
    <property type="entry name" value="HAMP"/>
    <property type="match status" value="1"/>
</dbReference>
<dbReference type="InterPro" id="IPR004089">
    <property type="entry name" value="MCPsignal_dom"/>
</dbReference>
<dbReference type="PANTHER" id="PTHR32089:SF112">
    <property type="entry name" value="LYSOZYME-LIKE PROTEIN-RELATED"/>
    <property type="match status" value="1"/>
</dbReference>
<evidence type="ECO:0000313" key="9">
    <source>
        <dbReference type="Proteomes" id="UP000774000"/>
    </source>
</evidence>
<dbReference type="PROSITE" id="PS50111">
    <property type="entry name" value="CHEMOTAXIS_TRANSDUC_2"/>
    <property type="match status" value="1"/>
</dbReference>
<feature type="transmembrane region" description="Helical" evidence="5">
    <location>
        <begin position="15"/>
        <end position="36"/>
    </location>
</feature>
<evidence type="ECO:0000256" key="3">
    <source>
        <dbReference type="PROSITE-ProRule" id="PRU00284"/>
    </source>
</evidence>
<keyword evidence="5" id="KW-0812">Transmembrane</keyword>
<keyword evidence="1 3" id="KW-0807">Transducer</keyword>
<dbReference type="PANTHER" id="PTHR32089">
    <property type="entry name" value="METHYL-ACCEPTING CHEMOTAXIS PROTEIN MCPB"/>
    <property type="match status" value="1"/>
</dbReference>
<keyword evidence="9" id="KW-1185">Reference proteome</keyword>
<evidence type="ECO:0000313" key="8">
    <source>
        <dbReference type="EMBL" id="MBM7556491.1"/>
    </source>
</evidence>
<evidence type="ECO:0000256" key="4">
    <source>
        <dbReference type="SAM" id="MobiDB-lite"/>
    </source>
</evidence>
<dbReference type="PROSITE" id="PS50885">
    <property type="entry name" value="HAMP"/>
    <property type="match status" value="1"/>
</dbReference>
<feature type="domain" description="Methyl-accepting transducer" evidence="6">
    <location>
        <begin position="377"/>
        <end position="613"/>
    </location>
</feature>
<dbReference type="Gene3D" id="1.10.287.950">
    <property type="entry name" value="Methyl-accepting chemotaxis protein"/>
    <property type="match status" value="1"/>
</dbReference>
<feature type="region of interest" description="Disordered" evidence="4">
    <location>
        <begin position="535"/>
        <end position="554"/>
    </location>
</feature>
<sequence length="642" mass="71416">MDLVNFSWRSLSIKWKLLIIMMLIVLIPLIITGFFIQRSNQDILRGELNNQGQTNLKVVKSFLDTRATRLKQIGTGLLRNTELMNQIKAEHPAMIYVKLKKVIDSESIDFATFVTPKGAVIRRGNNSRNFQDQLPFPKVFKKLREEQETFNTYVNYPADVLAKEDTPKNKISQQLVVNGNKQDGLVLMSVVPVKIFNELVGAFVVGEILNNNTNLYSGQLNNIVLNNSKKSETYFSGIKLKEDYVTAANKFWSQKTGIKAAPQELQNNYIMFEQPLKNVAGEKVATVAYGISKDKLAKSQQDNLFTMLKIILSVTVVVILLVLFIANKVDEKINVIFEKFKQIANGDLTTRLQFDSNDEIGKIVSEFNNMIDAQQNILEQVLSSIEDISAYSQQLSASAQEGNAAIDTTTDNVQDMIQGINQISRSSQELADLAQQTYEKTDEGQKLINQTISKMKEVDNSVEETKETIDNLDNTSQRIGEIVDMINEIAEQTNLLALNASIEAARAGEAGEGFAVVADEIKDLADETAQATEKANQLIQETQQQSQKGRQEIDEVVEKTDEGTELIEKTGNGFSEIADLIEDTSASTEETSASAEELAANSDQVNTATDDLDSMSSEISRSAQELAQLAQDLKGLVEDYEL</sequence>
<evidence type="ECO:0000256" key="1">
    <source>
        <dbReference type="ARBA" id="ARBA00023224"/>
    </source>
</evidence>
<evidence type="ECO:0000259" key="6">
    <source>
        <dbReference type="PROSITE" id="PS50111"/>
    </source>
</evidence>
<protein>
    <submittedName>
        <fullName evidence="8">Methyl-accepting chemotaxis protein</fullName>
    </submittedName>
</protein>
<dbReference type="Pfam" id="PF00672">
    <property type="entry name" value="HAMP"/>
    <property type="match status" value="1"/>
</dbReference>
<dbReference type="EMBL" id="JAFBDQ010000005">
    <property type="protein sequence ID" value="MBM7556491.1"/>
    <property type="molecule type" value="Genomic_DNA"/>
</dbReference>
<dbReference type="AlphaFoldDB" id="A0A939BRX4"/>
<accession>A0A939BRX4</accession>
<dbReference type="SMART" id="SM00304">
    <property type="entry name" value="HAMP"/>
    <property type="match status" value="1"/>
</dbReference>